<dbReference type="Proteomes" id="UP000559256">
    <property type="component" value="Unassembled WGS sequence"/>
</dbReference>
<dbReference type="OrthoDB" id="6730379at2759"/>
<accession>A0A8H5GKB0</accession>
<dbReference type="CDD" id="cd12355">
    <property type="entry name" value="RRM_RBM18"/>
    <property type="match status" value="1"/>
</dbReference>
<reference evidence="6 7" key="1">
    <citation type="journal article" date="2020" name="ISME J.">
        <title>Uncovering the hidden diversity of litter-decomposition mechanisms in mushroom-forming fungi.</title>
        <authorList>
            <person name="Floudas D."/>
            <person name="Bentzer J."/>
            <person name="Ahren D."/>
            <person name="Johansson T."/>
            <person name="Persson P."/>
            <person name="Tunlid A."/>
        </authorList>
    </citation>
    <scope>NUCLEOTIDE SEQUENCE [LARGE SCALE GENOMIC DNA]</scope>
    <source>
        <strain evidence="6 7">CBS 291.85</strain>
    </source>
</reference>
<dbReference type="InterPro" id="IPR035979">
    <property type="entry name" value="RBD_domain_sf"/>
</dbReference>
<gene>
    <name evidence="6" type="ORF">D9758_005735</name>
</gene>
<dbReference type="SMART" id="SM00361">
    <property type="entry name" value="RRM_1"/>
    <property type="match status" value="1"/>
</dbReference>
<comment type="caution">
    <text evidence="6">The sequence shown here is derived from an EMBL/GenBank/DDBJ whole genome shotgun (WGS) entry which is preliminary data.</text>
</comment>
<dbReference type="EMBL" id="JAACJM010000024">
    <property type="protein sequence ID" value="KAF5366300.1"/>
    <property type="molecule type" value="Genomic_DNA"/>
</dbReference>
<protein>
    <recommendedName>
        <fullName evidence="1">Probable RNA-binding protein 18</fullName>
    </recommendedName>
    <alternativeName>
        <fullName evidence="2">RNA-binding motif protein 18</fullName>
    </alternativeName>
</protein>
<keyword evidence="3" id="KW-0694">RNA-binding</keyword>
<evidence type="ECO:0000313" key="6">
    <source>
        <dbReference type="EMBL" id="KAF5366300.1"/>
    </source>
</evidence>
<feature type="compositionally biased region" description="Pro residues" evidence="4">
    <location>
        <begin position="186"/>
        <end position="201"/>
    </location>
</feature>
<feature type="compositionally biased region" description="Basic and acidic residues" evidence="4">
    <location>
        <begin position="270"/>
        <end position="281"/>
    </location>
</feature>
<dbReference type="AlphaFoldDB" id="A0A8H5GKB0"/>
<evidence type="ECO:0000259" key="5">
    <source>
        <dbReference type="PROSITE" id="PS50102"/>
    </source>
</evidence>
<dbReference type="Pfam" id="PF00076">
    <property type="entry name" value="RRM_1"/>
    <property type="match status" value="1"/>
</dbReference>
<feature type="region of interest" description="Disordered" evidence="4">
    <location>
        <begin position="157"/>
        <end position="307"/>
    </location>
</feature>
<dbReference type="InterPro" id="IPR050441">
    <property type="entry name" value="RBM"/>
</dbReference>
<feature type="compositionally biased region" description="Low complexity" evidence="4">
    <location>
        <begin position="202"/>
        <end position="259"/>
    </location>
</feature>
<dbReference type="InterPro" id="IPR003954">
    <property type="entry name" value="RRM_euk-type"/>
</dbReference>
<sequence>MDLLQFPEHSTELQEPESRQFQKDRLFVGNLASTVDEYSLLQLFTKYGKVTKFDFLFHKSGPLKGKPRGYAFIQYANEDDAKKALTSAHDKLFRGRKLAVTHANQAPLDTYGSSSGSRPRKGMMESGRPTTLSMLKSGGKHSEDTSNKIAMLEAKLRQMESSKPSSSNEASSSASTSTLPSHPSLPLKPPPQSSGAPPPTKPKSIPTTSSSTLLPSTISRNNSSNFIPSSSSSKPLPNIKSKPNPGSSTTTTMASTKSKGGLAGVKIVKKGKEKDKEEKDVSSATTAMMIDESGSGDNGETMKENED</sequence>
<evidence type="ECO:0000256" key="1">
    <source>
        <dbReference type="ARBA" id="ARBA00021141"/>
    </source>
</evidence>
<feature type="region of interest" description="Disordered" evidence="4">
    <location>
        <begin position="104"/>
        <end position="145"/>
    </location>
</feature>
<dbReference type="InterPro" id="IPR039157">
    <property type="entry name" value="RBM18_RRM"/>
</dbReference>
<dbReference type="Gene3D" id="3.30.70.330">
    <property type="match status" value="1"/>
</dbReference>
<name>A0A8H5GKB0_9AGAR</name>
<dbReference type="SMART" id="SM00360">
    <property type="entry name" value="RRM"/>
    <property type="match status" value="1"/>
</dbReference>
<dbReference type="SUPFAM" id="SSF54928">
    <property type="entry name" value="RNA-binding domain, RBD"/>
    <property type="match status" value="1"/>
</dbReference>
<evidence type="ECO:0000256" key="2">
    <source>
        <dbReference type="ARBA" id="ARBA00030780"/>
    </source>
</evidence>
<feature type="domain" description="RRM" evidence="5">
    <location>
        <begin position="24"/>
        <end position="105"/>
    </location>
</feature>
<dbReference type="PANTHER" id="PTHR48034">
    <property type="entry name" value="TRANSFORMER-2 SEX-DETERMINING PROTEIN-RELATED"/>
    <property type="match status" value="1"/>
</dbReference>
<evidence type="ECO:0000256" key="3">
    <source>
        <dbReference type="PROSITE-ProRule" id="PRU00176"/>
    </source>
</evidence>
<feature type="compositionally biased region" description="Low complexity" evidence="4">
    <location>
        <begin position="161"/>
        <end position="185"/>
    </location>
</feature>
<organism evidence="6 7">
    <name type="scientific">Tetrapyrgos nigripes</name>
    <dbReference type="NCBI Taxonomy" id="182062"/>
    <lineage>
        <taxon>Eukaryota</taxon>
        <taxon>Fungi</taxon>
        <taxon>Dikarya</taxon>
        <taxon>Basidiomycota</taxon>
        <taxon>Agaricomycotina</taxon>
        <taxon>Agaricomycetes</taxon>
        <taxon>Agaricomycetidae</taxon>
        <taxon>Agaricales</taxon>
        <taxon>Marasmiineae</taxon>
        <taxon>Marasmiaceae</taxon>
        <taxon>Tetrapyrgos</taxon>
    </lineage>
</organism>
<dbReference type="InterPro" id="IPR000504">
    <property type="entry name" value="RRM_dom"/>
</dbReference>
<evidence type="ECO:0000313" key="7">
    <source>
        <dbReference type="Proteomes" id="UP000559256"/>
    </source>
</evidence>
<dbReference type="InterPro" id="IPR012677">
    <property type="entry name" value="Nucleotide-bd_a/b_plait_sf"/>
</dbReference>
<proteinExistence type="predicted"/>
<keyword evidence="7" id="KW-1185">Reference proteome</keyword>
<evidence type="ECO:0000256" key="4">
    <source>
        <dbReference type="SAM" id="MobiDB-lite"/>
    </source>
</evidence>
<dbReference type="GO" id="GO:0003723">
    <property type="term" value="F:RNA binding"/>
    <property type="evidence" value="ECO:0007669"/>
    <property type="project" value="UniProtKB-UniRule"/>
</dbReference>
<dbReference type="PROSITE" id="PS50102">
    <property type="entry name" value="RRM"/>
    <property type="match status" value="1"/>
</dbReference>